<dbReference type="VEuPathDB" id="FungiDB:RhiirA1_478215"/>
<dbReference type="VEuPathDB" id="FungiDB:RhiirA1_482332"/>
<dbReference type="VEuPathDB" id="FungiDB:FUN_011149"/>
<accession>A0A2N1MKR5</accession>
<name>A0A2N1MKR5_9GLOM</name>
<dbReference type="EMBL" id="LLXL01001983">
    <property type="protein sequence ID" value="PKK62237.1"/>
    <property type="molecule type" value="Genomic_DNA"/>
</dbReference>
<dbReference type="VEuPathDB" id="FungiDB:RhiirFUN_011416"/>
<protein>
    <recommendedName>
        <fullName evidence="4">DNA-directed DNA polymerase</fullName>
    </recommendedName>
</protein>
<evidence type="ECO:0008006" key="4">
    <source>
        <dbReference type="Google" id="ProtNLM"/>
    </source>
</evidence>
<feature type="compositionally biased region" description="Polar residues" evidence="1">
    <location>
        <begin position="46"/>
        <end position="58"/>
    </location>
</feature>
<dbReference type="PROSITE" id="PS00116">
    <property type="entry name" value="DNA_POLYMERASE_B"/>
    <property type="match status" value="1"/>
</dbReference>
<organism evidence="2 3">
    <name type="scientific">Rhizophagus irregularis</name>
    <dbReference type="NCBI Taxonomy" id="588596"/>
    <lineage>
        <taxon>Eukaryota</taxon>
        <taxon>Fungi</taxon>
        <taxon>Fungi incertae sedis</taxon>
        <taxon>Mucoromycota</taxon>
        <taxon>Glomeromycotina</taxon>
        <taxon>Glomeromycetes</taxon>
        <taxon>Glomerales</taxon>
        <taxon>Glomeraceae</taxon>
        <taxon>Rhizophagus</taxon>
    </lineage>
</organism>
<dbReference type="GO" id="GO:0000166">
    <property type="term" value="F:nucleotide binding"/>
    <property type="evidence" value="ECO:0007669"/>
    <property type="project" value="InterPro"/>
</dbReference>
<dbReference type="SUPFAM" id="SSF56672">
    <property type="entry name" value="DNA/RNA polymerases"/>
    <property type="match status" value="1"/>
</dbReference>
<feature type="region of interest" description="Disordered" evidence="1">
    <location>
        <begin position="30"/>
        <end position="78"/>
    </location>
</feature>
<reference evidence="2 3" key="1">
    <citation type="submission" date="2016-04" db="EMBL/GenBank/DDBJ databases">
        <title>Genome analyses suggest a sexual origin of heterokaryosis in a supposedly ancient asexual fungus.</title>
        <authorList>
            <person name="Ropars J."/>
            <person name="Sedzielewska K."/>
            <person name="Noel J."/>
            <person name="Charron P."/>
            <person name="Farinelli L."/>
            <person name="Marton T."/>
            <person name="Kruger M."/>
            <person name="Pelin A."/>
            <person name="Brachmann A."/>
            <person name="Corradi N."/>
        </authorList>
    </citation>
    <scope>NUCLEOTIDE SEQUENCE [LARGE SCALE GENOMIC DNA]</scope>
    <source>
        <strain evidence="2 3">C2</strain>
    </source>
</reference>
<dbReference type="InterPro" id="IPR023211">
    <property type="entry name" value="DNA_pol_palm_dom_sf"/>
</dbReference>
<dbReference type="Proteomes" id="UP000233469">
    <property type="component" value="Unassembled WGS sequence"/>
</dbReference>
<dbReference type="VEuPathDB" id="FungiDB:FUN_006728"/>
<dbReference type="PANTHER" id="PTHR31511:SF12">
    <property type="entry name" value="RHO TERMINATION FACTOR N-TERMINAL DOMAIN-CONTAINING PROTEIN"/>
    <property type="match status" value="1"/>
</dbReference>
<dbReference type="VEuPathDB" id="FungiDB:RhiirFUN_024548"/>
<evidence type="ECO:0000313" key="3">
    <source>
        <dbReference type="Proteomes" id="UP000233469"/>
    </source>
</evidence>
<dbReference type="VEuPathDB" id="FungiDB:RhiirFUN_022199"/>
<dbReference type="VEuPathDB" id="FungiDB:RhiirFUN_011415"/>
<evidence type="ECO:0000256" key="1">
    <source>
        <dbReference type="SAM" id="MobiDB-lite"/>
    </source>
</evidence>
<proteinExistence type="predicted"/>
<comment type="caution">
    <text evidence="2">The sequence shown here is derived from an EMBL/GenBank/DDBJ whole genome shotgun (WGS) entry which is preliminary data.</text>
</comment>
<dbReference type="VEuPathDB" id="FungiDB:RhiirA1_477444"/>
<dbReference type="Gene3D" id="3.90.1600.10">
    <property type="entry name" value="Palm domain of DNA polymerase"/>
    <property type="match status" value="1"/>
</dbReference>
<sequence>MSSLLGSIFSTLGNLFGNFLPSWGSSNSLSDNITPPPHDNMPDNDYQGSEGSETSSEYDTADKGEDETNQEDSTMQFRLIEDPASKRLIEEVEQGIMEKYPFRRDLLLMFEDNEEAISKIYKAKLHRLDGIKTKIMHIAHMINNPDEDGEKEEDIAFPSDIIEITRINAPASLRDIDRFEENNLSFAVNVFKPVLSENGEELKTHKLDPLRISEYNYQREHLIDLILFTQGEEGLTDRRNINDMNPEGFNTHYCLINGEAGWHRIMRNWNKHHDHKYFCRHCLRAPFSRLDLLEEHIAYNCHGRNNLYAGQREIFPKKGNHICKFTNIKALLKAPFVIYPDNECDSNKLEEKEEDKNKNTVKIQNQVNNSFGYVLIQNDSDIISNVFRRTANSVAEKWENMQKDLQMIKEILRNPAELKMTARDWEKHNSARKCYLCNGLLQEVRYNKVKYYDNATQKFNGAAHQGCVKTVCNARRLDYKKSMYRTEKLDKKEEKAFNNATKCYICKGNLKEEKINKGGKHYDFHLELLELGLITEEKIEPIADNMENCKSFTIGQFKFIDTIQFQLPSLEKIATNLRGGVNSPDELIKRFPILAQCFPKELLPLLTQKGEYPYELNDPNRFSRTKLPSREEFNTTLGGLNYCEQGCKKCKHENKGKKCDGKCRPEDYKEVTDCEHKKIYTISQKQYDHAQKVWHETGCKTFEDYHMLYLKTDVLILADAFQNFRAVMIDALGLDPANYITLSSYAFDVAKKVTKVKLELFHEGQEDMHEFVQRGGNSMAPRRIAKANFPGIKGYDKKRVNKWLMYLDANNLYGWAMIQYLPTGGFRWLDLKKLPNIHSLSPSAKRGSVWEVKLGYPDKLHPYHSDFPLCPERRIVKREELKTEKLVATLATKDRYILHYSNLQQCLALGMELEHVYRVLEFDQSPWLEPYIMSNTHRRRNAKNAFERDLWKLMNNAVFGKTMEDVRRRKRIDLVRPIGEEHRLRKMLADPALVGRKIFYGSNLIAVHRKQTHVTLNKPIYVGATILDLSKYYMYDFWYNHIKRKYGNRARLCYTDTDSFIIEIETENVYDDMVEDADLYDFGDYPEDHLLLKKLPPNQWITKPDGTQELKNKKVIGKFKDENAGTRIIRYAGNRSKSYAIETENATKNIQKAKGLKKSLMNKELTIDIYERCILEGVEDNPRTANFLRCKRFVPYIIRQTKRSINPIDSKRGILNDRVTTWAMGDCRRPAYKQALERYGEDIPNEILVSLGL</sequence>
<dbReference type="InterPro" id="IPR017964">
    <property type="entry name" value="DNA-dir_DNA_pol_B_CS"/>
</dbReference>
<dbReference type="VEuPathDB" id="FungiDB:RhiirA1_478216"/>
<dbReference type="AlphaFoldDB" id="A0A2N1MKR5"/>
<reference evidence="2 3" key="2">
    <citation type="submission" date="2017-10" db="EMBL/GenBank/DDBJ databases">
        <title>Extensive intraspecific genome diversity in a model arbuscular mycorrhizal fungus.</title>
        <authorList>
            <person name="Chen E.C.H."/>
            <person name="Morin E."/>
            <person name="Baudet D."/>
            <person name="Noel J."/>
            <person name="Ndikumana S."/>
            <person name="Charron P."/>
            <person name="St-Onge C."/>
            <person name="Giorgi J."/>
            <person name="Grigoriev I.V."/>
            <person name="Roux C."/>
            <person name="Martin F.M."/>
            <person name="Corradi N."/>
        </authorList>
    </citation>
    <scope>NUCLEOTIDE SEQUENCE [LARGE SCALE GENOMIC DNA]</scope>
    <source>
        <strain evidence="2 3">C2</strain>
    </source>
</reference>
<dbReference type="GO" id="GO:0003676">
    <property type="term" value="F:nucleic acid binding"/>
    <property type="evidence" value="ECO:0007669"/>
    <property type="project" value="InterPro"/>
</dbReference>
<evidence type="ECO:0000313" key="2">
    <source>
        <dbReference type="EMBL" id="PKK62237.1"/>
    </source>
</evidence>
<dbReference type="InterPro" id="IPR043502">
    <property type="entry name" value="DNA/RNA_pol_sf"/>
</dbReference>
<dbReference type="VEuPathDB" id="FungiDB:RhiirA1_466131"/>
<dbReference type="PANTHER" id="PTHR31511">
    <property type="entry name" value="PROTEIN CBG23764"/>
    <property type="match status" value="1"/>
</dbReference>
<gene>
    <name evidence="2" type="ORF">RhiirC2_717855</name>
</gene>